<comment type="similarity">
    <text evidence="1 4">Belongs to the glycosyl hydrolase 1 family.</text>
</comment>
<dbReference type="Pfam" id="PF00232">
    <property type="entry name" value="Glyco_hydro_1"/>
    <property type="match status" value="2"/>
</dbReference>
<proteinExistence type="inferred from homology"/>
<organism evidence="5 6">
    <name type="scientific">Dichanthelium oligosanthes</name>
    <dbReference type="NCBI Taxonomy" id="888268"/>
    <lineage>
        <taxon>Eukaryota</taxon>
        <taxon>Viridiplantae</taxon>
        <taxon>Streptophyta</taxon>
        <taxon>Embryophyta</taxon>
        <taxon>Tracheophyta</taxon>
        <taxon>Spermatophyta</taxon>
        <taxon>Magnoliopsida</taxon>
        <taxon>Liliopsida</taxon>
        <taxon>Poales</taxon>
        <taxon>Poaceae</taxon>
        <taxon>PACMAD clade</taxon>
        <taxon>Panicoideae</taxon>
        <taxon>Panicodae</taxon>
        <taxon>Paniceae</taxon>
        <taxon>Dichantheliinae</taxon>
        <taxon>Dichanthelium</taxon>
    </lineage>
</organism>
<protein>
    <submittedName>
        <fullName evidence="5">Beta-glucosidase 25</fullName>
    </submittedName>
</protein>
<evidence type="ECO:0000256" key="3">
    <source>
        <dbReference type="ARBA" id="ARBA00023295"/>
    </source>
</evidence>
<dbReference type="AlphaFoldDB" id="A0A1E5VZA8"/>
<dbReference type="EMBL" id="LWDX02025582">
    <property type="protein sequence ID" value="OEL30469.1"/>
    <property type="molecule type" value="Genomic_DNA"/>
</dbReference>
<keyword evidence="6" id="KW-1185">Reference proteome</keyword>
<keyword evidence="3" id="KW-0326">Glycosidase</keyword>
<dbReference type="OrthoDB" id="65569at2759"/>
<dbReference type="Gene3D" id="3.20.20.80">
    <property type="entry name" value="Glycosidases"/>
    <property type="match status" value="2"/>
</dbReference>
<name>A0A1E5VZA8_9POAL</name>
<gene>
    <name evidence="5" type="ORF">BAE44_0008512</name>
</gene>
<sequence>MLFYLLRWWVALYMGLDTKRARPQLVKQTEGNTMGVLTLVHILISFTACAEALRRADFPPGFVFGTASSAYQVDSCNLFDFNRCALSLMSDSGQYVTRRVIDFSNADVAVDHYHRYKAASRWLHIVPWGMFKLMKHIKEKYGNPPVIITENGMDDANRPFSRPEDVLQDDKRIQYHNDYMSNLLDAIRKEGCNVHGYFVWSLLDNWEWNSGYTVRFGLYYIDYNNNLTRIPKASVEWFSQVLAQKTAAIM</sequence>
<reference evidence="5 6" key="1">
    <citation type="submission" date="2016-09" db="EMBL/GenBank/DDBJ databases">
        <title>The draft genome of Dichanthelium oligosanthes: A C3 panicoid grass species.</title>
        <authorList>
            <person name="Studer A.J."/>
            <person name="Schnable J.C."/>
            <person name="Brutnell T.P."/>
        </authorList>
    </citation>
    <scope>NUCLEOTIDE SEQUENCE [LARGE SCALE GENOMIC DNA]</scope>
    <source>
        <strain evidence="6">cv. Kellogg 1175</strain>
        <tissue evidence="5">Leaf</tissue>
    </source>
</reference>
<dbReference type="PANTHER" id="PTHR10353">
    <property type="entry name" value="GLYCOSYL HYDROLASE"/>
    <property type="match status" value="1"/>
</dbReference>
<dbReference type="PRINTS" id="PR00131">
    <property type="entry name" value="GLHYDRLASE1"/>
</dbReference>
<dbReference type="SUPFAM" id="SSF51445">
    <property type="entry name" value="(Trans)glycosidases"/>
    <property type="match status" value="2"/>
</dbReference>
<accession>A0A1E5VZA8</accession>
<evidence type="ECO:0000256" key="4">
    <source>
        <dbReference type="RuleBase" id="RU003690"/>
    </source>
</evidence>
<evidence type="ECO:0000313" key="6">
    <source>
        <dbReference type="Proteomes" id="UP000095767"/>
    </source>
</evidence>
<dbReference type="GO" id="GO:0005975">
    <property type="term" value="P:carbohydrate metabolic process"/>
    <property type="evidence" value="ECO:0007669"/>
    <property type="project" value="InterPro"/>
</dbReference>
<dbReference type="PANTHER" id="PTHR10353:SF36">
    <property type="entry name" value="LP05116P"/>
    <property type="match status" value="1"/>
</dbReference>
<evidence type="ECO:0000256" key="2">
    <source>
        <dbReference type="ARBA" id="ARBA00022801"/>
    </source>
</evidence>
<comment type="caution">
    <text evidence="5">The sequence shown here is derived from an EMBL/GenBank/DDBJ whole genome shotgun (WGS) entry which is preliminary data.</text>
</comment>
<keyword evidence="2" id="KW-0378">Hydrolase</keyword>
<dbReference type="InterPro" id="IPR001360">
    <property type="entry name" value="Glyco_hydro_1"/>
</dbReference>
<evidence type="ECO:0000313" key="5">
    <source>
        <dbReference type="EMBL" id="OEL30469.1"/>
    </source>
</evidence>
<dbReference type="GO" id="GO:0008422">
    <property type="term" value="F:beta-glucosidase activity"/>
    <property type="evidence" value="ECO:0007669"/>
    <property type="project" value="TreeGrafter"/>
</dbReference>
<dbReference type="STRING" id="888268.A0A1E5VZA8"/>
<evidence type="ECO:0000256" key="1">
    <source>
        <dbReference type="ARBA" id="ARBA00010838"/>
    </source>
</evidence>
<dbReference type="Proteomes" id="UP000095767">
    <property type="component" value="Unassembled WGS sequence"/>
</dbReference>
<dbReference type="InterPro" id="IPR017853">
    <property type="entry name" value="GH"/>
</dbReference>